<name>A0A5D4SU00_9BACI</name>
<protein>
    <recommendedName>
        <fullName evidence="7 8">Adenine deaminase</fullName>
        <shortName evidence="8">Adenase</shortName>
        <shortName evidence="8">Adenine aminase</shortName>
        <ecNumber evidence="3 8">3.5.4.2</ecNumber>
    </recommendedName>
</protein>
<dbReference type="Pfam" id="PF01979">
    <property type="entry name" value="Amidohydro_1"/>
    <property type="match status" value="1"/>
</dbReference>
<feature type="domain" description="Amidohydrolase-related" evidence="9">
    <location>
        <begin position="66"/>
        <end position="348"/>
    </location>
</feature>
<evidence type="ECO:0000313" key="11">
    <source>
        <dbReference type="EMBL" id="TYS65316.1"/>
    </source>
</evidence>
<dbReference type="SUPFAM" id="SSF51338">
    <property type="entry name" value="Composite domain of metallo-dependent hydrolases"/>
    <property type="match status" value="1"/>
</dbReference>
<dbReference type="Gene3D" id="2.30.40.10">
    <property type="entry name" value="Urease, subunit C, domain 1"/>
    <property type="match status" value="1"/>
</dbReference>
<reference evidence="11 12" key="1">
    <citation type="submission" date="2019-08" db="EMBL/GenBank/DDBJ databases">
        <title>Bacillus genomes from the desert of Cuatro Cienegas, Coahuila.</title>
        <authorList>
            <person name="Olmedo-Alvarez G."/>
        </authorList>
    </citation>
    <scope>NUCLEOTIDE SEQUENCE [LARGE SCALE GENOMIC DNA]</scope>
    <source>
        <strain evidence="11 12">CH37_1T</strain>
    </source>
</reference>
<dbReference type="Gene3D" id="3.20.20.140">
    <property type="entry name" value="Metal-dependent hydrolases"/>
    <property type="match status" value="1"/>
</dbReference>
<evidence type="ECO:0000259" key="9">
    <source>
        <dbReference type="Pfam" id="PF01979"/>
    </source>
</evidence>
<dbReference type="SUPFAM" id="SSF51556">
    <property type="entry name" value="Metallo-dependent hydrolases"/>
    <property type="match status" value="1"/>
</dbReference>
<dbReference type="PANTHER" id="PTHR11113">
    <property type="entry name" value="N-ACETYLGLUCOSAMINE-6-PHOSPHATE DEACETYLASE"/>
    <property type="match status" value="1"/>
</dbReference>
<evidence type="ECO:0000256" key="7">
    <source>
        <dbReference type="ARBA" id="ARBA00069718"/>
    </source>
</evidence>
<dbReference type="GO" id="GO:0006146">
    <property type="term" value="P:adenine catabolic process"/>
    <property type="evidence" value="ECO:0007669"/>
    <property type="project" value="InterPro"/>
</dbReference>
<dbReference type="Pfam" id="PF13382">
    <property type="entry name" value="Adenine_deam_C"/>
    <property type="match status" value="1"/>
</dbReference>
<evidence type="ECO:0000256" key="1">
    <source>
        <dbReference type="ARBA" id="ARBA00001936"/>
    </source>
</evidence>
<keyword evidence="5 8" id="KW-0464">Manganese</keyword>
<evidence type="ECO:0000256" key="3">
    <source>
        <dbReference type="ARBA" id="ARBA00012782"/>
    </source>
</evidence>
<dbReference type="InterPro" id="IPR032466">
    <property type="entry name" value="Metal_Hydrolase"/>
</dbReference>
<comment type="similarity">
    <text evidence="2 8">Belongs to the metallo-dependent hydrolases superfamily. Adenine deaminase family.</text>
</comment>
<sequence length="586" mass="62646">MIKERLIRRIAVAAGREPADLVIKNGKIIDVFNGEVIYGDIAIADGYIAGIGEYEGHKIADAKGSYISPGFIDGHVHIESSLLTPGEFARVLLTHGVTAAVADPHEIANVSGISGLQYMLDASEGLPFDFYLMLPSSVPAADFEYAGARLDSLDLKPFFSHPRVLGLGEVMNYPAVLNAHTDMIEKIIAAESAGKKIDGHAAGLGASGLNVYSAAGIRTDHEAITAEEAKERLRKGMYLMIREGTAAKDLEKLLPAVNQQNSRRCLFVTDDKHLDDLLEEGSIDHHIRLAVKSGLPPITAIQMATLNAAECFGLKNQGALAPGYKADMVFLESLEELIIERVFKEGVEVVSSGKLLPNGCFRGVPPAAMLKNTVKISITRKGDLKIRMTGNKANVIEIIPGSLVTRHIIEEIDLDSQNSFQASTSRDLLNLAVIERHRAAGHIGLGIVKGLGLQSGAIASTVAHDSHNLIIAGTNDKDMLAALRAVEDMQGGLAVIKEGEMLASLKLPVSGLMSDQSYEEAASMLADVNNALKHLGAKKDVNPFLALSFLALPVIPEIKLTASGLFSVSQSAFIPIEANHKPGLNF</sequence>
<comment type="catalytic activity">
    <reaction evidence="6 8">
        <text>adenine + H2O + H(+) = hypoxanthine + NH4(+)</text>
        <dbReference type="Rhea" id="RHEA:23688"/>
        <dbReference type="ChEBI" id="CHEBI:15377"/>
        <dbReference type="ChEBI" id="CHEBI:15378"/>
        <dbReference type="ChEBI" id="CHEBI:16708"/>
        <dbReference type="ChEBI" id="CHEBI:17368"/>
        <dbReference type="ChEBI" id="CHEBI:28938"/>
        <dbReference type="EC" id="3.5.4.2"/>
    </reaction>
</comment>
<dbReference type="FunFam" id="3.20.20.140:FF:000016">
    <property type="entry name" value="Adenine deaminase"/>
    <property type="match status" value="1"/>
</dbReference>
<dbReference type="InterPro" id="IPR006679">
    <property type="entry name" value="Adenine_deam"/>
</dbReference>
<accession>A0A5D4SU00</accession>
<dbReference type="RefSeq" id="WP_148949490.1">
    <property type="nucleotide sequence ID" value="NZ_VTES01000002.1"/>
</dbReference>
<dbReference type="HAMAP" id="MF_01518">
    <property type="entry name" value="Adenine_deamin"/>
    <property type="match status" value="1"/>
</dbReference>
<dbReference type="CDD" id="cd01295">
    <property type="entry name" value="AdeC"/>
    <property type="match status" value="1"/>
</dbReference>
<dbReference type="InterPro" id="IPR011059">
    <property type="entry name" value="Metal-dep_hydrolase_composite"/>
</dbReference>
<dbReference type="EMBL" id="VTES01000002">
    <property type="protein sequence ID" value="TYS65316.1"/>
    <property type="molecule type" value="Genomic_DNA"/>
</dbReference>
<feature type="domain" description="Adenine deaminase C-terminal" evidence="10">
    <location>
        <begin position="403"/>
        <end position="570"/>
    </location>
</feature>
<proteinExistence type="inferred from homology"/>
<dbReference type="AlphaFoldDB" id="A0A5D4SU00"/>
<evidence type="ECO:0000256" key="8">
    <source>
        <dbReference type="HAMAP-Rule" id="MF_01518"/>
    </source>
</evidence>
<evidence type="ECO:0000259" key="10">
    <source>
        <dbReference type="Pfam" id="PF13382"/>
    </source>
</evidence>
<evidence type="ECO:0000256" key="2">
    <source>
        <dbReference type="ARBA" id="ARBA00006773"/>
    </source>
</evidence>
<evidence type="ECO:0000256" key="6">
    <source>
        <dbReference type="ARBA" id="ARBA00047720"/>
    </source>
</evidence>
<evidence type="ECO:0000256" key="5">
    <source>
        <dbReference type="ARBA" id="ARBA00023211"/>
    </source>
</evidence>
<evidence type="ECO:0000256" key="4">
    <source>
        <dbReference type="ARBA" id="ARBA00022801"/>
    </source>
</evidence>
<dbReference type="EC" id="3.5.4.2" evidence="3 8"/>
<comment type="cofactor">
    <cofactor evidence="1 8">
        <name>Mn(2+)</name>
        <dbReference type="ChEBI" id="CHEBI:29035"/>
    </cofactor>
</comment>
<dbReference type="GO" id="GO:0000034">
    <property type="term" value="F:adenine deaminase activity"/>
    <property type="evidence" value="ECO:0007669"/>
    <property type="project" value="UniProtKB-UniRule"/>
</dbReference>
<evidence type="ECO:0000313" key="12">
    <source>
        <dbReference type="Proteomes" id="UP000323732"/>
    </source>
</evidence>
<dbReference type="Proteomes" id="UP000323732">
    <property type="component" value="Unassembled WGS sequence"/>
</dbReference>
<dbReference type="PANTHER" id="PTHR11113:SF2">
    <property type="entry name" value="ADENINE DEAMINASE"/>
    <property type="match status" value="1"/>
</dbReference>
<dbReference type="InterPro" id="IPR006680">
    <property type="entry name" value="Amidohydro-rel"/>
</dbReference>
<dbReference type="NCBIfam" id="TIGR01178">
    <property type="entry name" value="ade"/>
    <property type="match status" value="1"/>
</dbReference>
<organism evidence="11 12">
    <name type="scientific">Bacillus infantis</name>
    <dbReference type="NCBI Taxonomy" id="324767"/>
    <lineage>
        <taxon>Bacteria</taxon>
        <taxon>Bacillati</taxon>
        <taxon>Bacillota</taxon>
        <taxon>Bacilli</taxon>
        <taxon>Bacillales</taxon>
        <taxon>Bacillaceae</taxon>
        <taxon>Bacillus</taxon>
    </lineage>
</organism>
<keyword evidence="4 8" id="KW-0378">Hydrolase</keyword>
<comment type="caution">
    <text evidence="11">The sequence shown here is derived from an EMBL/GenBank/DDBJ whole genome shotgun (WGS) entry which is preliminary data.</text>
</comment>
<gene>
    <name evidence="8 11" type="primary">ade</name>
    <name evidence="11" type="ORF">FZD47_08275</name>
</gene>
<dbReference type="InterPro" id="IPR026912">
    <property type="entry name" value="Adenine_deam_C"/>
</dbReference>